<dbReference type="OrthoDB" id="2266852at2759"/>
<protein>
    <submittedName>
        <fullName evidence="1">Uncharacterized protein</fullName>
    </submittedName>
</protein>
<dbReference type="GeneID" id="93621869"/>
<dbReference type="InParanoid" id="I1CP13"/>
<name>I1CP13_RHIO9</name>
<evidence type="ECO:0000313" key="1">
    <source>
        <dbReference type="EMBL" id="EIE90193.1"/>
    </source>
</evidence>
<evidence type="ECO:0000313" key="2">
    <source>
        <dbReference type="Proteomes" id="UP000009138"/>
    </source>
</evidence>
<accession>I1CP13</accession>
<keyword evidence="2" id="KW-1185">Reference proteome</keyword>
<dbReference type="Proteomes" id="UP000009138">
    <property type="component" value="Unassembled WGS sequence"/>
</dbReference>
<dbReference type="RefSeq" id="XP_067525589.1">
    <property type="nucleotide sequence ID" value="XM_067669488.1"/>
</dbReference>
<dbReference type="OMA" id="PCTNNES"/>
<dbReference type="EMBL" id="CH476746">
    <property type="protein sequence ID" value="EIE90193.1"/>
    <property type="molecule type" value="Genomic_DNA"/>
</dbReference>
<sequence>MNSLMRKFKRVYKDSTKANYKSKIIPDLSPLFTQSELQKSTMKNGARVLNEAINITTKKTHTKIEIVAASITAPAGSTTPSPSPSNESYVWSSSSSRDFNDTSLVSSSLSAPSTTKAKLNKYIEICKDKANKHGFNLQTEIHQVLASKGIILLKKGQSCSELVRYIDAESLLNNIQSDAINRNIKVDTRIYLELATLLRDINDRTDRQALKFELNKLYEIATKEDGMIIEMFVNLVTKLPNFQRLSPVGEMELTVNFLDPILTHIFHCPDSNKHLVWLNRQDDNTTVCRPDATMVALPQKAENVTLGYVEVKSLDAQSDPELAFMDLVRLGTFSRSLMLRKPNRKVLVIQCVGYTMIFYLVSEHSDGFIQMVEILTIDVLKEITEIGGLLQKIDDLKRLFLLYEHQLEPRYINVRAPEDDLTSTMETINPKRRKRRIPSFSLVAYTGRSFR</sequence>
<proteinExistence type="predicted"/>
<organism evidence="1 2">
    <name type="scientific">Rhizopus delemar (strain RA 99-880 / ATCC MYA-4621 / FGSC 9543 / NRRL 43880)</name>
    <name type="common">Mucormycosis agent</name>
    <name type="synonym">Rhizopus arrhizus var. delemar</name>
    <dbReference type="NCBI Taxonomy" id="246409"/>
    <lineage>
        <taxon>Eukaryota</taxon>
        <taxon>Fungi</taxon>
        <taxon>Fungi incertae sedis</taxon>
        <taxon>Mucoromycota</taxon>
        <taxon>Mucoromycotina</taxon>
        <taxon>Mucoromycetes</taxon>
        <taxon>Mucorales</taxon>
        <taxon>Mucorineae</taxon>
        <taxon>Rhizopodaceae</taxon>
        <taxon>Rhizopus</taxon>
    </lineage>
</organism>
<dbReference type="eggNOG" id="ENOG502T9S4">
    <property type="taxonomic scope" value="Eukaryota"/>
</dbReference>
<dbReference type="VEuPathDB" id="FungiDB:RO3G_14904"/>
<gene>
    <name evidence="1" type="ORF">RO3G_14904</name>
</gene>
<reference evidence="1 2" key="1">
    <citation type="journal article" date="2009" name="PLoS Genet.">
        <title>Genomic analysis of the basal lineage fungus Rhizopus oryzae reveals a whole-genome duplication.</title>
        <authorList>
            <person name="Ma L.-J."/>
            <person name="Ibrahim A.S."/>
            <person name="Skory C."/>
            <person name="Grabherr M.G."/>
            <person name="Burger G."/>
            <person name="Butler M."/>
            <person name="Elias M."/>
            <person name="Idnurm A."/>
            <person name="Lang B.F."/>
            <person name="Sone T."/>
            <person name="Abe A."/>
            <person name="Calvo S.E."/>
            <person name="Corrochano L.M."/>
            <person name="Engels R."/>
            <person name="Fu J."/>
            <person name="Hansberg W."/>
            <person name="Kim J.-M."/>
            <person name="Kodira C.D."/>
            <person name="Koehrsen M.J."/>
            <person name="Liu B."/>
            <person name="Miranda-Saavedra D."/>
            <person name="O'Leary S."/>
            <person name="Ortiz-Castellanos L."/>
            <person name="Poulter R."/>
            <person name="Rodriguez-Romero J."/>
            <person name="Ruiz-Herrera J."/>
            <person name="Shen Y.-Q."/>
            <person name="Zeng Q."/>
            <person name="Galagan J."/>
            <person name="Birren B.W."/>
            <person name="Cuomo C.A."/>
            <person name="Wickes B.L."/>
        </authorList>
    </citation>
    <scope>NUCLEOTIDE SEQUENCE [LARGE SCALE GENOMIC DNA]</scope>
    <source>
        <strain evidence="2">RA 99-880 / ATCC MYA-4621 / FGSC 9543 / NRRL 43880</strain>
    </source>
</reference>
<dbReference type="AlphaFoldDB" id="I1CP13"/>